<name>A0A815YW71_9BILA</name>
<feature type="compositionally biased region" description="Low complexity" evidence="4">
    <location>
        <begin position="253"/>
        <end position="272"/>
    </location>
</feature>
<protein>
    <recommendedName>
        <fullName evidence="5">PH domain-containing protein</fullName>
    </recommendedName>
</protein>
<dbReference type="EMBL" id="CAJNOH010000095">
    <property type="protein sequence ID" value="CAF0863154.1"/>
    <property type="molecule type" value="Genomic_DNA"/>
</dbReference>
<keyword evidence="1" id="KW-0813">Transport</keyword>
<dbReference type="InterPro" id="IPR011993">
    <property type="entry name" value="PH-like_dom_sf"/>
</dbReference>
<evidence type="ECO:0000313" key="6">
    <source>
        <dbReference type="EMBL" id="CAF0863154.1"/>
    </source>
</evidence>
<dbReference type="PROSITE" id="PS50003">
    <property type="entry name" value="PH_DOMAIN"/>
    <property type="match status" value="1"/>
</dbReference>
<reference evidence="7" key="1">
    <citation type="submission" date="2021-02" db="EMBL/GenBank/DDBJ databases">
        <authorList>
            <person name="Nowell W R."/>
        </authorList>
    </citation>
    <scope>NUCLEOTIDE SEQUENCE</scope>
</reference>
<feature type="domain" description="PH" evidence="5">
    <location>
        <begin position="11"/>
        <end position="108"/>
    </location>
</feature>
<sequence length="302" mass="34005">MLNFNWNLIDESTFQGHLNKYTNAFKGFQSRYFVLDTQAKSLLYFMPDEVRKKGPRGIIELTDCWIAPSNEDDVTFTLQTGSGDAFKLRAFDAKERQKWIDKLRACSGSNAANAYVSSLPISKTNQTNTSTSTNLSNDINIRPSIKRDSKLYQQQHTLKELKEVMRCVEVNQREFVETIYTLPDDISLNSMSKNMLFLRSISQSCINSLQDSLTILTKRRMPDSEILVTSVPSTPLLQSSIAITNTSNKQLTQSFNNSTSSKSSSPGISTQSNPFALQNKTLSPDGSNQINENIIINKELKK</sequence>
<dbReference type="Gene3D" id="2.30.29.30">
    <property type="entry name" value="Pleckstrin-homology domain (PH domain)/Phosphotyrosine-binding domain (PTB)"/>
    <property type="match status" value="1"/>
</dbReference>
<dbReference type="Proteomes" id="UP000663870">
    <property type="component" value="Unassembled WGS sequence"/>
</dbReference>
<dbReference type="Pfam" id="PF00169">
    <property type="entry name" value="PH"/>
    <property type="match status" value="1"/>
</dbReference>
<comment type="caution">
    <text evidence="7">The sequence shown here is derived from an EMBL/GenBank/DDBJ whole genome shotgun (WGS) entry which is preliminary data.</text>
</comment>
<evidence type="ECO:0000256" key="2">
    <source>
        <dbReference type="ARBA" id="ARBA00023055"/>
    </source>
</evidence>
<dbReference type="PANTHER" id="PTHR10972:SF141">
    <property type="entry name" value="OXYSTEROL-BINDING PROTEIN"/>
    <property type="match status" value="1"/>
</dbReference>
<evidence type="ECO:0000313" key="7">
    <source>
        <dbReference type="EMBL" id="CAF1574946.1"/>
    </source>
</evidence>
<gene>
    <name evidence="7" type="ORF">JXQ802_LOCUS45572</name>
    <name evidence="6" type="ORF">PYM288_LOCUS7663</name>
</gene>
<dbReference type="SMART" id="SM00233">
    <property type="entry name" value="PH"/>
    <property type="match status" value="1"/>
</dbReference>
<accession>A0A815YW71</accession>
<evidence type="ECO:0000256" key="3">
    <source>
        <dbReference type="ARBA" id="ARBA00023121"/>
    </source>
</evidence>
<keyword evidence="8" id="KW-1185">Reference proteome</keyword>
<evidence type="ECO:0000256" key="4">
    <source>
        <dbReference type="SAM" id="MobiDB-lite"/>
    </source>
</evidence>
<dbReference type="AlphaFoldDB" id="A0A815YW71"/>
<dbReference type="GO" id="GO:0016020">
    <property type="term" value="C:membrane"/>
    <property type="evidence" value="ECO:0007669"/>
    <property type="project" value="TreeGrafter"/>
</dbReference>
<evidence type="ECO:0000256" key="1">
    <source>
        <dbReference type="ARBA" id="ARBA00022448"/>
    </source>
</evidence>
<dbReference type="GO" id="GO:0005829">
    <property type="term" value="C:cytosol"/>
    <property type="evidence" value="ECO:0007669"/>
    <property type="project" value="TreeGrafter"/>
</dbReference>
<dbReference type="Proteomes" id="UP000663854">
    <property type="component" value="Unassembled WGS sequence"/>
</dbReference>
<dbReference type="InterPro" id="IPR001849">
    <property type="entry name" value="PH_domain"/>
</dbReference>
<feature type="compositionally biased region" description="Polar residues" evidence="4">
    <location>
        <begin position="273"/>
        <end position="284"/>
    </location>
</feature>
<dbReference type="SUPFAM" id="SSF50729">
    <property type="entry name" value="PH domain-like"/>
    <property type="match status" value="1"/>
</dbReference>
<evidence type="ECO:0000259" key="5">
    <source>
        <dbReference type="PROSITE" id="PS50003"/>
    </source>
</evidence>
<evidence type="ECO:0000313" key="8">
    <source>
        <dbReference type="Proteomes" id="UP000663870"/>
    </source>
</evidence>
<dbReference type="EMBL" id="CAJNOL010003816">
    <property type="protein sequence ID" value="CAF1574946.1"/>
    <property type="molecule type" value="Genomic_DNA"/>
</dbReference>
<proteinExistence type="predicted"/>
<organism evidence="7 8">
    <name type="scientific">Rotaria sordida</name>
    <dbReference type="NCBI Taxonomy" id="392033"/>
    <lineage>
        <taxon>Eukaryota</taxon>
        <taxon>Metazoa</taxon>
        <taxon>Spiralia</taxon>
        <taxon>Gnathifera</taxon>
        <taxon>Rotifera</taxon>
        <taxon>Eurotatoria</taxon>
        <taxon>Bdelloidea</taxon>
        <taxon>Philodinida</taxon>
        <taxon>Philodinidae</taxon>
        <taxon>Rotaria</taxon>
    </lineage>
</organism>
<keyword evidence="2" id="KW-0445">Lipid transport</keyword>
<dbReference type="PANTHER" id="PTHR10972">
    <property type="entry name" value="OXYSTEROL-BINDING PROTEIN-RELATED"/>
    <property type="match status" value="1"/>
</dbReference>
<dbReference type="InterPro" id="IPR000648">
    <property type="entry name" value="Oxysterol-bd"/>
</dbReference>
<keyword evidence="3" id="KW-0446">Lipid-binding</keyword>
<dbReference type="GO" id="GO:0032934">
    <property type="term" value="F:sterol binding"/>
    <property type="evidence" value="ECO:0007669"/>
    <property type="project" value="TreeGrafter"/>
</dbReference>
<dbReference type="GO" id="GO:0006869">
    <property type="term" value="P:lipid transport"/>
    <property type="evidence" value="ECO:0007669"/>
    <property type="project" value="UniProtKB-KW"/>
</dbReference>
<feature type="region of interest" description="Disordered" evidence="4">
    <location>
        <begin position="252"/>
        <end position="284"/>
    </location>
</feature>